<evidence type="ECO:0000313" key="1">
    <source>
        <dbReference type="EMBL" id="NGP88590.1"/>
    </source>
</evidence>
<name>A0A6M1TJ03_9BACT</name>
<dbReference type="EMBL" id="JAALLS010000011">
    <property type="protein sequence ID" value="NGP88590.1"/>
    <property type="molecule type" value="Genomic_DNA"/>
</dbReference>
<dbReference type="Proteomes" id="UP000479132">
    <property type="component" value="Unassembled WGS sequence"/>
</dbReference>
<proteinExistence type="predicted"/>
<protein>
    <submittedName>
        <fullName evidence="1">Uncharacterized protein</fullName>
    </submittedName>
</protein>
<accession>A0A6M1TJ03</accession>
<dbReference type="AlphaFoldDB" id="A0A6M1TJ03"/>
<comment type="caution">
    <text evidence="1">The sequence shown here is derived from an EMBL/GenBank/DDBJ whole genome shotgun (WGS) entry which is preliminary data.</text>
</comment>
<reference evidence="1 2" key="1">
    <citation type="submission" date="2020-02" db="EMBL/GenBank/DDBJ databases">
        <title>Aliifodinibius halophilus 2W32, complete genome.</title>
        <authorList>
            <person name="Li Y."/>
            <person name="Wu S."/>
        </authorList>
    </citation>
    <scope>NUCLEOTIDE SEQUENCE [LARGE SCALE GENOMIC DNA]</scope>
    <source>
        <strain evidence="1 2">2W32</strain>
    </source>
</reference>
<sequence length="144" mass="16444">MGNFKRLVRSIKAHKEEHGNHPKVRVSRKFWANHSKNLEKLSDQGIKIEVDDAILLDDTFLLDVEQEKEYKAETIKDLKKIIDKLVDEGKGNWPVRNMPMNTDTYHNVELYTIVPGEAPYTGLELIPSHEGAPDGEHVLLQMGS</sequence>
<keyword evidence="2" id="KW-1185">Reference proteome</keyword>
<organism evidence="1 2">
    <name type="scientific">Fodinibius halophilus</name>
    <dbReference type="NCBI Taxonomy" id="1736908"/>
    <lineage>
        <taxon>Bacteria</taxon>
        <taxon>Pseudomonadati</taxon>
        <taxon>Balneolota</taxon>
        <taxon>Balneolia</taxon>
        <taxon>Balneolales</taxon>
        <taxon>Balneolaceae</taxon>
        <taxon>Fodinibius</taxon>
    </lineage>
</organism>
<dbReference type="RefSeq" id="WP_165268488.1">
    <property type="nucleotide sequence ID" value="NZ_JAALLS010000011.1"/>
</dbReference>
<evidence type="ECO:0000313" key="2">
    <source>
        <dbReference type="Proteomes" id="UP000479132"/>
    </source>
</evidence>
<gene>
    <name evidence="1" type="ORF">G3569_09500</name>
</gene>